<dbReference type="PROSITE" id="PS50126">
    <property type="entry name" value="S1"/>
    <property type="match status" value="1"/>
</dbReference>
<organism evidence="2 3">
    <name type="scientific">Methanosphaera stadtmanae</name>
    <dbReference type="NCBI Taxonomy" id="2317"/>
    <lineage>
        <taxon>Archaea</taxon>
        <taxon>Methanobacteriati</taxon>
        <taxon>Methanobacteriota</taxon>
        <taxon>Methanomada group</taxon>
        <taxon>Methanobacteria</taxon>
        <taxon>Methanobacteriales</taxon>
        <taxon>Methanobacteriaceae</taxon>
        <taxon>Methanosphaera</taxon>
    </lineage>
</organism>
<dbReference type="Pfam" id="PF01368">
    <property type="entry name" value="DHH"/>
    <property type="match status" value="1"/>
</dbReference>
<dbReference type="EMBL" id="NGJK01000026">
    <property type="protein sequence ID" value="RAP03370.1"/>
    <property type="molecule type" value="Genomic_DNA"/>
</dbReference>
<dbReference type="Gene3D" id="2.40.50.140">
    <property type="entry name" value="Nucleic acid-binding proteins"/>
    <property type="match status" value="2"/>
</dbReference>
<dbReference type="Gene3D" id="3.90.1640.30">
    <property type="match status" value="1"/>
</dbReference>
<accession>A0A328Q9D0</accession>
<proteinExistence type="predicted"/>
<name>A0A328Q9D0_9EURY</name>
<dbReference type="InterPro" id="IPR001667">
    <property type="entry name" value="DDH_dom"/>
</dbReference>
<dbReference type="InterPro" id="IPR038763">
    <property type="entry name" value="DHH_sf"/>
</dbReference>
<evidence type="ECO:0000313" key="3">
    <source>
        <dbReference type="Proteomes" id="UP000248557"/>
    </source>
</evidence>
<dbReference type="AlphaFoldDB" id="A0A328Q9D0"/>
<reference evidence="2 3" key="1">
    <citation type="submission" date="2017-05" db="EMBL/GenBank/DDBJ databases">
        <title>Host range expansion of the Methanosphaera genus to humans and monogastric animals involves recent and extensive reduction in genome content.</title>
        <authorList>
            <person name="Hoedt E.C."/>
            <person name="Volmer J.G."/>
            <person name="Parks D.H."/>
            <person name="Rosewarne C.P."/>
            <person name="Denman S.E."/>
            <person name="Mcsweeney C.S."/>
            <person name="O Cuiv P."/>
            <person name="Hugenholtz P."/>
            <person name="Tyson G.W."/>
            <person name="Morrison M."/>
        </authorList>
    </citation>
    <scope>NUCLEOTIDE SEQUENCE [LARGE SCALE GENOMIC DNA]</scope>
    <source>
        <strain evidence="2 3">PA5</strain>
    </source>
</reference>
<dbReference type="CDD" id="cd04487">
    <property type="entry name" value="RecJ_OBF2_like"/>
    <property type="match status" value="1"/>
</dbReference>
<comment type="caution">
    <text evidence="2">The sequence shown here is derived from an EMBL/GenBank/DDBJ whole genome shotgun (WGS) entry which is preliminary data.</text>
</comment>
<evidence type="ECO:0000259" key="1">
    <source>
        <dbReference type="PROSITE" id="PS50126"/>
    </source>
</evidence>
<dbReference type="SUPFAM" id="SSF64182">
    <property type="entry name" value="DHH phosphoesterases"/>
    <property type="match status" value="1"/>
</dbReference>
<dbReference type="GeneID" id="3856194"/>
<dbReference type="InterPro" id="IPR004365">
    <property type="entry name" value="NA-bd_OB_tRNA"/>
</dbReference>
<dbReference type="SMART" id="SM00316">
    <property type="entry name" value="S1"/>
    <property type="match status" value="1"/>
</dbReference>
<dbReference type="InterPro" id="IPR003029">
    <property type="entry name" value="S1_domain"/>
</dbReference>
<dbReference type="RefSeq" id="WP_011406107.1">
    <property type="nucleotide sequence ID" value="NZ_CATZNA010000103.1"/>
</dbReference>
<gene>
    <name evidence="2" type="ORF">CA615_02420</name>
</gene>
<sequence>MKNNKNTSTNPIVYVLNPSCQIEDLEIGSDYEGVITRVEKYGFFVSLSKSVYGLLRTRNPKEKVGNKIVVKIAEIKPHKGKMDVDLSYSKIKYGNDYETKTVKRNVKRTKIGDLSEDNLGRNVAIQGEIIQIQQTSGPTIFTIRDETDITWSAAFNEPGVRMYPELEVDDVVEILGEVSIHGGKIQIESETIEKLDKTEEEKLKELIDKSIDQKAQPTDTSVMIENSEVLNKLRPKLAEAAKAIRRAILDGRSILVRHHADADGICAGIAVEQAVLPILREESNDADAEWHFFKRSPSKAPFYELEDVVKDLSYALEDMERHGQKLPLLVLLDNGSTEEDVAALRHSKVYGIESVVVDHHYPGEVENGRALIDNYVDIHVNPYLVGGDSQLTAGALAVELAGMINPDVRDKIRHFPGIAAVGDHAECMEVDQYLKIAEEEGYTRDDLDKVATCVDFEAYFLRFMNGRGVMNTILGLEDKQRQEELLDVLITESDKRVETQLKAALPNVETEYFDNGIQFNRLDVEKYAHKFTYPAPGKTTGYVHDKLVQEKGEDKPIMTLANGPDFAVLRATEVIKNEFEFNLNDVITKIQEEIPQAGADGGGHEVAGSLKFVEGLEEEVLALFTQEVKNLKR</sequence>
<evidence type="ECO:0000313" key="2">
    <source>
        <dbReference type="EMBL" id="RAP03370.1"/>
    </source>
</evidence>
<dbReference type="Proteomes" id="UP000248557">
    <property type="component" value="Unassembled WGS sequence"/>
</dbReference>
<dbReference type="InterPro" id="IPR012340">
    <property type="entry name" value="NA-bd_OB-fold"/>
</dbReference>
<dbReference type="OMA" id="YRITTGM"/>
<protein>
    <recommendedName>
        <fullName evidence="1">S1 motif domain-containing protein</fullName>
    </recommendedName>
</protein>
<dbReference type="GO" id="GO:0003676">
    <property type="term" value="F:nucleic acid binding"/>
    <property type="evidence" value="ECO:0007669"/>
    <property type="project" value="InterPro"/>
</dbReference>
<dbReference type="Pfam" id="PF01336">
    <property type="entry name" value="tRNA_anti-codon"/>
    <property type="match status" value="1"/>
</dbReference>
<feature type="domain" description="S1 motif" evidence="1">
    <location>
        <begin position="28"/>
        <end position="87"/>
    </location>
</feature>
<dbReference type="SUPFAM" id="SSF50249">
    <property type="entry name" value="Nucleic acid-binding proteins"/>
    <property type="match status" value="2"/>
</dbReference>